<reference evidence="2" key="1">
    <citation type="submission" date="2022-04" db="EMBL/GenBank/DDBJ databases">
        <title>Draft genome sequences of lactic acid bacteria (LAB) strains involved in meat spoilage.</title>
        <authorList>
            <person name="Palevich N."/>
        </authorList>
    </citation>
    <scope>NUCLEOTIDE SEQUENCE</scope>
    <source>
        <strain evidence="2">9-14</strain>
    </source>
</reference>
<dbReference type="EMBL" id="JALRMR010000010">
    <property type="protein sequence ID" value="MDT1974551.1"/>
    <property type="molecule type" value="Genomic_DNA"/>
</dbReference>
<keyword evidence="1" id="KW-1133">Transmembrane helix</keyword>
<sequence>MKNKKAIFMKFIIILVGVLFVSWVIGVGVKFVPNYLTYGSSGEWFSFWGNISGGLISAGVAAYISYVISTNESKKSLIREQAIVRESALINIKLERLGDILCEINKMKEISDKLGTIFLNISKEVIFKEDFKITLEKEALDKLENELRSNFLKGFLTNNYAEAKMNAIKTNNLADIFEIYFKLFSDCNTDVSIFVQSIPIGKIASIDKNDYSHINDKLLEIDNKYNLLMEEYFKELFDLNVDNLKGKKKTL</sequence>
<keyword evidence="1" id="KW-0812">Transmembrane</keyword>
<dbReference type="Proteomes" id="UP001249945">
    <property type="component" value="Unassembled WGS sequence"/>
</dbReference>
<keyword evidence="1" id="KW-0472">Membrane</keyword>
<organism evidence="2 3">
    <name type="scientific">Carnobacterium divergens</name>
    <name type="common">Lactobacillus divergens</name>
    <dbReference type="NCBI Taxonomy" id="2748"/>
    <lineage>
        <taxon>Bacteria</taxon>
        <taxon>Bacillati</taxon>
        <taxon>Bacillota</taxon>
        <taxon>Bacilli</taxon>
        <taxon>Lactobacillales</taxon>
        <taxon>Carnobacteriaceae</taxon>
        <taxon>Carnobacterium</taxon>
    </lineage>
</organism>
<comment type="caution">
    <text evidence="2">The sequence shown here is derived from an EMBL/GenBank/DDBJ whole genome shotgun (WGS) entry which is preliminary data.</text>
</comment>
<protein>
    <recommendedName>
        <fullName evidence="4">Phage abortive infection protein</fullName>
    </recommendedName>
</protein>
<name>A0AAW8RG04_CARDV</name>
<evidence type="ECO:0000313" key="3">
    <source>
        <dbReference type="Proteomes" id="UP001249945"/>
    </source>
</evidence>
<proteinExistence type="predicted"/>
<evidence type="ECO:0000256" key="1">
    <source>
        <dbReference type="SAM" id="Phobius"/>
    </source>
</evidence>
<accession>A0AAW8RG04</accession>
<dbReference type="AlphaFoldDB" id="A0AAW8RG04"/>
<feature type="transmembrane region" description="Helical" evidence="1">
    <location>
        <begin position="7"/>
        <end position="25"/>
    </location>
</feature>
<evidence type="ECO:0000313" key="2">
    <source>
        <dbReference type="EMBL" id="MDT1974551.1"/>
    </source>
</evidence>
<gene>
    <name evidence="2" type="ORF">MX635_09130</name>
</gene>
<dbReference type="RefSeq" id="WP_311780567.1">
    <property type="nucleotide sequence ID" value="NZ_JALRMR010000010.1"/>
</dbReference>
<feature type="transmembrane region" description="Helical" evidence="1">
    <location>
        <begin position="45"/>
        <end position="69"/>
    </location>
</feature>
<evidence type="ECO:0008006" key="4">
    <source>
        <dbReference type="Google" id="ProtNLM"/>
    </source>
</evidence>